<sequence length="269" mass="28695">MNTTSARISAPISVAVAVLAVWWAVTAAGLISPQFLPAPGQLAERFWLDVTQGPMLSHAWVTLSAALLGSLLAILVAVPLGYLIARLPWVDVAITPYVAASQAVPAIALAPLLVLWIGYGLAPTVVLCAIMSFFPMIVTTVLGVRQLPQDVIEAGRIDGANWYQLLWWVEGPLALPSVLAGIRAGVTLSITGAVVGEFTMGGRGLGMLLTLNRDANDIPGIFSTLLMLVVLAVALYILMRLFQNAVTWNDDEPKTRRRARVLADEPLPA</sequence>
<evidence type="ECO:0000256" key="3">
    <source>
        <dbReference type="ARBA" id="ARBA00022475"/>
    </source>
</evidence>
<feature type="transmembrane region" description="Helical" evidence="7">
    <location>
        <begin position="12"/>
        <end position="36"/>
    </location>
</feature>
<evidence type="ECO:0000256" key="7">
    <source>
        <dbReference type="RuleBase" id="RU363032"/>
    </source>
</evidence>
<dbReference type="PANTHER" id="PTHR30151">
    <property type="entry name" value="ALKANE SULFONATE ABC TRANSPORTER-RELATED, MEMBRANE SUBUNIT"/>
    <property type="match status" value="1"/>
</dbReference>
<dbReference type="InterPro" id="IPR000515">
    <property type="entry name" value="MetI-like"/>
</dbReference>
<reference evidence="9 10" key="1">
    <citation type="submission" date="2019-09" db="EMBL/GenBank/DDBJ databases">
        <title>Phylogeny of genus Pseudoclavibacter and closely related genus.</title>
        <authorList>
            <person name="Li Y."/>
        </authorList>
    </citation>
    <scope>NUCLEOTIDE SEQUENCE [LARGE SCALE GENOMIC DNA]</scope>
    <source>
        <strain evidence="9 10">THG-MD12</strain>
    </source>
</reference>
<evidence type="ECO:0000313" key="9">
    <source>
        <dbReference type="EMBL" id="KAB1638874.1"/>
    </source>
</evidence>
<comment type="subcellular location">
    <subcellularLocation>
        <location evidence="1 7">Cell membrane</location>
        <topology evidence="1 7">Multi-pass membrane protein</topology>
    </subcellularLocation>
</comment>
<evidence type="ECO:0000256" key="1">
    <source>
        <dbReference type="ARBA" id="ARBA00004651"/>
    </source>
</evidence>
<evidence type="ECO:0000256" key="4">
    <source>
        <dbReference type="ARBA" id="ARBA00022692"/>
    </source>
</evidence>
<comment type="caution">
    <text evidence="9">The sequence shown here is derived from an EMBL/GenBank/DDBJ whole genome shotgun (WGS) entry which is preliminary data.</text>
</comment>
<keyword evidence="3" id="KW-1003">Cell membrane</keyword>
<dbReference type="GO" id="GO:0005886">
    <property type="term" value="C:plasma membrane"/>
    <property type="evidence" value="ECO:0007669"/>
    <property type="project" value="UniProtKB-SubCell"/>
</dbReference>
<keyword evidence="6 7" id="KW-0472">Membrane</keyword>
<evidence type="ECO:0000259" key="8">
    <source>
        <dbReference type="PROSITE" id="PS50928"/>
    </source>
</evidence>
<dbReference type="PANTHER" id="PTHR30151:SF20">
    <property type="entry name" value="ABC TRANSPORTER PERMEASE PROTEIN HI_0355-RELATED"/>
    <property type="match status" value="1"/>
</dbReference>
<dbReference type="Proteomes" id="UP000490386">
    <property type="component" value="Unassembled WGS sequence"/>
</dbReference>
<proteinExistence type="inferred from homology"/>
<dbReference type="EMBL" id="WBJX01000001">
    <property type="protein sequence ID" value="KAB1638874.1"/>
    <property type="molecule type" value="Genomic_DNA"/>
</dbReference>
<dbReference type="Gene3D" id="1.10.3720.10">
    <property type="entry name" value="MetI-like"/>
    <property type="match status" value="1"/>
</dbReference>
<protein>
    <submittedName>
        <fullName evidence="9">ABC transporter permease</fullName>
    </submittedName>
</protein>
<dbReference type="GO" id="GO:0055085">
    <property type="term" value="P:transmembrane transport"/>
    <property type="evidence" value="ECO:0007669"/>
    <property type="project" value="InterPro"/>
</dbReference>
<dbReference type="AlphaFoldDB" id="A0A7J5B4C0"/>
<keyword evidence="10" id="KW-1185">Reference proteome</keyword>
<comment type="similarity">
    <text evidence="7">Belongs to the binding-protein-dependent transport system permease family.</text>
</comment>
<dbReference type="InterPro" id="IPR035906">
    <property type="entry name" value="MetI-like_sf"/>
</dbReference>
<evidence type="ECO:0000313" key="10">
    <source>
        <dbReference type="Proteomes" id="UP000490386"/>
    </source>
</evidence>
<gene>
    <name evidence="9" type="ORF">F8O03_00490</name>
</gene>
<dbReference type="CDD" id="cd06261">
    <property type="entry name" value="TM_PBP2"/>
    <property type="match status" value="1"/>
</dbReference>
<dbReference type="SUPFAM" id="SSF161098">
    <property type="entry name" value="MetI-like"/>
    <property type="match status" value="1"/>
</dbReference>
<evidence type="ECO:0000256" key="6">
    <source>
        <dbReference type="ARBA" id="ARBA00023136"/>
    </source>
</evidence>
<feature type="domain" description="ABC transmembrane type-1" evidence="8">
    <location>
        <begin position="59"/>
        <end position="239"/>
    </location>
</feature>
<organism evidence="9 10">
    <name type="scientific">Pseudoclavibacter terrae</name>
    <dbReference type="NCBI Taxonomy" id="1530195"/>
    <lineage>
        <taxon>Bacteria</taxon>
        <taxon>Bacillati</taxon>
        <taxon>Actinomycetota</taxon>
        <taxon>Actinomycetes</taxon>
        <taxon>Micrococcales</taxon>
        <taxon>Microbacteriaceae</taxon>
        <taxon>Pseudoclavibacter</taxon>
    </lineage>
</organism>
<name>A0A7J5B4C0_9MICO</name>
<keyword evidence="2 7" id="KW-0813">Transport</keyword>
<evidence type="ECO:0000256" key="5">
    <source>
        <dbReference type="ARBA" id="ARBA00022989"/>
    </source>
</evidence>
<feature type="transmembrane region" description="Helical" evidence="7">
    <location>
        <begin position="218"/>
        <end position="238"/>
    </location>
</feature>
<feature type="transmembrane region" description="Helical" evidence="7">
    <location>
        <begin position="165"/>
        <end position="198"/>
    </location>
</feature>
<dbReference type="Pfam" id="PF00528">
    <property type="entry name" value="BPD_transp_1"/>
    <property type="match status" value="1"/>
</dbReference>
<dbReference type="OrthoDB" id="3173654at2"/>
<feature type="transmembrane region" description="Helical" evidence="7">
    <location>
        <begin position="56"/>
        <end position="85"/>
    </location>
</feature>
<keyword evidence="4 7" id="KW-0812">Transmembrane</keyword>
<keyword evidence="5 7" id="KW-1133">Transmembrane helix</keyword>
<dbReference type="RefSeq" id="WP_151421925.1">
    <property type="nucleotide sequence ID" value="NZ_CANKVH010000004.1"/>
</dbReference>
<feature type="transmembrane region" description="Helical" evidence="7">
    <location>
        <begin position="97"/>
        <end position="118"/>
    </location>
</feature>
<feature type="transmembrane region" description="Helical" evidence="7">
    <location>
        <begin position="124"/>
        <end position="144"/>
    </location>
</feature>
<accession>A0A7J5B4C0</accession>
<dbReference type="PROSITE" id="PS50928">
    <property type="entry name" value="ABC_TM1"/>
    <property type="match status" value="1"/>
</dbReference>
<evidence type="ECO:0000256" key="2">
    <source>
        <dbReference type="ARBA" id="ARBA00022448"/>
    </source>
</evidence>